<dbReference type="EMBL" id="GBXM01044064">
    <property type="protein sequence ID" value="JAH64513.1"/>
    <property type="molecule type" value="Transcribed_RNA"/>
</dbReference>
<reference evidence="1" key="2">
    <citation type="journal article" date="2015" name="Fish Shellfish Immunol.">
        <title>Early steps in the European eel (Anguilla anguilla)-Vibrio vulnificus interaction in the gills: Role of the RtxA13 toxin.</title>
        <authorList>
            <person name="Callol A."/>
            <person name="Pajuelo D."/>
            <person name="Ebbesson L."/>
            <person name="Teles M."/>
            <person name="MacKenzie S."/>
            <person name="Amaro C."/>
        </authorList>
    </citation>
    <scope>NUCLEOTIDE SEQUENCE</scope>
</reference>
<sequence length="58" mass="6750">MEQRSSEPKWGKTKDLNGKYRNMSCVKLQALKKVEGLKTYSGKTKQMDDEYSTIVMLF</sequence>
<protein>
    <submittedName>
        <fullName evidence="1">Uncharacterized protein</fullName>
    </submittedName>
</protein>
<dbReference type="AlphaFoldDB" id="A0A0E9UHN8"/>
<reference evidence="1" key="1">
    <citation type="submission" date="2014-11" db="EMBL/GenBank/DDBJ databases">
        <authorList>
            <person name="Amaro Gonzalez C."/>
        </authorList>
    </citation>
    <scope>NUCLEOTIDE SEQUENCE</scope>
</reference>
<organism evidence="1">
    <name type="scientific">Anguilla anguilla</name>
    <name type="common">European freshwater eel</name>
    <name type="synonym">Muraena anguilla</name>
    <dbReference type="NCBI Taxonomy" id="7936"/>
    <lineage>
        <taxon>Eukaryota</taxon>
        <taxon>Metazoa</taxon>
        <taxon>Chordata</taxon>
        <taxon>Craniata</taxon>
        <taxon>Vertebrata</taxon>
        <taxon>Euteleostomi</taxon>
        <taxon>Actinopterygii</taxon>
        <taxon>Neopterygii</taxon>
        <taxon>Teleostei</taxon>
        <taxon>Anguilliformes</taxon>
        <taxon>Anguillidae</taxon>
        <taxon>Anguilla</taxon>
    </lineage>
</organism>
<evidence type="ECO:0000313" key="1">
    <source>
        <dbReference type="EMBL" id="JAH64513.1"/>
    </source>
</evidence>
<name>A0A0E9UHN8_ANGAN</name>
<proteinExistence type="predicted"/>
<accession>A0A0E9UHN8</accession>